<dbReference type="AlphaFoldDB" id="A0A2A5WX95"/>
<sequence length="365" mass="40952">MSLKRLAVHHFRNITEAGIELVPGVNLIYGQNGSGKTSLLEAAYFLGTARSFRTPRLSPIVEHGQATVTVQGELHDTPVSMGVSRSRDGKRTCRINGEDVPELSRLTRLLPTVLMGPETSDLVAGPPEGRRRFLNWGVFHVERGFEVVWRNYARCLRQRNQGLKQRGGPSTITVWDRELCQWGNEADHRRGIYFKRYQSVLSEVCGLVMPGFAIECSYERGWSIERDLSEQLEMDSSRDLTRGLTHHGPHRADLKVTVNGQHAATECSRGELKTLAWCMLMAQGRLQQERQIKERQSASLIYLVDDLMSELDGVFSRRIAGLLTDNSSQVIATGIEPGQLQALFSPQGSFPVFHVKHGVFERVGE</sequence>
<keyword evidence="6" id="KW-0742">SOS response</keyword>
<dbReference type="Gene3D" id="1.20.1050.90">
    <property type="entry name" value="RecF/RecN/SMC, N-terminal domain"/>
    <property type="match status" value="1"/>
</dbReference>
<dbReference type="PANTHER" id="PTHR32182:SF0">
    <property type="entry name" value="DNA REPLICATION AND REPAIR PROTEIN RECF"/>
    <property type="match status" value="1"/>
</dbReference>
<dbReference type="PANTHER" id="PTHR32182">
    <property type="entry name" value="DNA REPLICATION AND REPAIR PROTEIN RECF"/>
    <property type="match status" value="1"/>
</dbReference>
<proteinExistence type="inferred from homology"/>
<dbReference type="InterPro" id="IPR042174">
    <property type="entry name" value="RecF_2"/>
</dbReference>
<keyword evidence="2 6" id="KW-0235">DNA replication</keyword>
<dbReference type="EMBL" id="NTKD01000006">
    <property type="protein sequence ID" value="PDH41139.1"/>
    <property type="molecule type" value="Genomic_DNA"/>
</dbReference>
<feature type="domain" description="RecF/RecN/SMC N-terminal" evidence="7">
    <location>
        <begin position="3"/>
        <end position="343"/>
    </location>
</feature>
<dbReference type="GO" id="GO:0005524">
    <property type="term" value="F:ATP binding"/>
    <property type="evidence" value="ECO:0007669"/>
    <property type="project" value="UniProtKB-UniRule"/>
</dbReference>
<protein>
    <recommendedName>
        <fullName evidence="6">DNA replication and repair protein RecF</fullName>
    </recommendedName>
</protein>
<dbReference type="InterPro" id="IPR027417">
    <property type="entry name" value="P-loop_NTPase"/>
</dbReference>
<reference evidence="8 9" key="1">
    <citation type="submission" date="2017-08" db="EMBL/GenBank/DDBJ databases">
        <title>Fine stratification of microbial communities through a metagenomic profile of the photic zone.</title>
        <authorList>
            <person name="Haro-Moreno J.M."/>
            <person name="Lopez-Perez M."/>
            <person name="De La Torre J."/>
            <person name="Picazo A."/>
            <person name="Camacho A."/>
            <person name="Rodriguez-Valera F."/>
        </authorList>
    </citation>
    <scope>NUCLEOTIDE SEQUENCE [LARGE SCALE GENOMIC DNA]</scope>
    <source>
        <strain evidence="8">MED-G24</strain>
    </source>
</reference>
<dbReference type="HAMAP" id="MF_00365">
    <property type="entry name" value="RecF"/>
    <property type="match status" value="1"/>
</dbReference>
<dbReference type="GO" id="GO:0009432">
    <property type="term" value="P:SOS response"/>
    <property type="evidence" value="ECO:0007669"/>
    <property type="project" value="UniProtKB-UniRule"/>
</dbReference>
<evidence type="ECO:0000256" key="1">
    <source>
        <dbReference type="ARBA" id="ARBA00022490"/>
    </source>
</evidence>
<evidence type="ECO:0000313" key="8">
    <source>
        <dbReference type="EMBL" id="PDH41139.1"/>
    </source>
</evidence>
<keyword evidence="6" id="KW-0227">DNA damage</keyword>
<evidence type="ECO:0000256" key="5">
    <source>
        <dbReference type="ARBA" id="ARBA00023125"/>
    </source>
</evidence>
<dbReference type="InterPro" id="IPR003395">
    <property type="entry name" value="RecF/RecN/SMC_N"/>
</dbReference>
<feature type="binding site" evidence="6">
    <location>
        <begin position="30"/>
        <end position="37"/>
    </location>
    <ligand>
        <name>ATP</name>
        <dbReference type="ChEBI" id="CHEBI:30616"/>
    </ligand>
</feature>
<comment type="similarity">
    <text evidence="6">Belongs to the RecF family.</text>
</comment>
<dbReference type="Pfam" id="PF02463">
    <property type="entry name" value="SMC_N"/>
    <property type="match status" value="1"/>
</dbReference>
<keyword evidence="6" id="KW-0234">DNA repair</keyword>
<dbReference type="GO" id="GO:0000731">
    <property type="term" value="P:DNA synthesis involved in DNA repair"/>
    <property type="evidence" value="ECO:0007669"/>
    <property type="project" value="TreeGrafter"/>
</dbReference>
<evidence type="ECO:0000259" key="7">
    <source>
        <dbReference type="Pfam" id="PF02463"/>
    </source>
</evidence>
<name>A0A2A5WX95_9GAMM</name>
<comment type="caution">
    <text evidence="8">The sequence shown here is derived from an EMBL/GenBank/DDBJ whole genome shotgun (WGS) entry which is preliminary data.</text>
</comment>
<dbReference type="SUPFAM" id="SSF52540">
    <property type="entry name" value="P-loop containing nucleoside triphosphate hydrolases"/>
    <property type="match status" value="1"/>
</dbReference>
<accession>A0A2A5WX95</accession>
<evidence type="ECO:0000256" key="6">
    <source>
        <dbReference type="HAMAP-Rule" id="MF_00365"/>
    </source>
</evidence>
<evidence type="ECO:0000256" key="2">
    <source>
        <dbReference type="ARBA" id="ARBA00022705"/>
    </source>
</evidence>
<keyword evidence="3 6" id="KW-0547">Nucleotide-binding</keyword>
<keyword evidence="1 6" id="KW-0963">Cytoplasm</keyword>
<organism evidence="8 9">
    <name type="scientific">OM182 bacterium MED-G24</name>
    <dbReference type="NCBI Taxonomy" id="1986255"/>
    <lineage>
        <taxon>Bacteria</taxon>
        <taxon>Pseudomonadati</taxon>
        <taxon>Pseudomonadota</taxon>
        <taxon>Gammaproteobacteria</taxon>
        <taxon>OMG group</taxon>
        <taxon>OM182 clade</taxon>
    </lineage>
</organism>
<dbReference type="InterPro" id="IPR001238">
    <property type="entry name" value="DNA-binding_RecF"/>
</dbReference>
<dbReference type="Proteomes" id="UP000219327">
    <property type="component" value="Unassembled WGS sequence"/>
</dbReference>
<dbReference type="GO" id="GO:0005737">
    <property type="term" value="C:cytoplasm"/>
    <property type="evidence" value="ECO:0007669"/>
    <property type="project" value="UniProtKB-SubCell"/>
</dbReference>
<keyword evidence="4 6" id="KW-0067">ATP-binding</keyword>
<dbReference type="GO" id="GO:0006302">
    <property type="term" value="P:double-strand break repair"/>
    <property type="evidence" value="ECO:0007669"/>
    <property type="project" value="TreeGrafter"/>
</dbReference>
<evidence type="ECO:0000256" key="3">
    <source>
        <dbReference type="ARBA" id="ARBA00022741"/>
    </source>
</evidence>
<dbReference type="GO" id="GO:0006260">
    <property type="term" value="P:DNA replication"/>
    <property type="evidence" value="ECO:0007669"/>
    <property type="project" value="UniProtKB-UniRule"/>
</dbReference>
<evidence type="ECO:0000313" key="9">
    <source>
        <dbReference type="Proteomes" id="UP000219327"/>
    </source>
</evidence>
<gene>
    <name evidence="6" type="primary">recF</name>
    <name evidence="8" type="ORF">CNE99_02370</name>
</gene>
<comment type="subcellular location">
    <subcellularLocation>
        <location evidence="6">Cytoplasm</location>
    </subcellularLocation>
</comment>
<dbReference type="GO" id="GO:0003697">
    <property type="term" value="F:single-stranded DNA binding"/>
    <property type="evidence" value="ECO:0007669"/>
    <property type="project" value="UniProtKB-UniRule"/>
</dbReference>
<comment type="function">
    <text evidence="6">The RecF protein is involved in DNA metabolism; it is required for DNA replication and normal SOS inducibility. RecF binds preferentially to single-stranded, linear DNA. It also seems to bind ATP.</text>
</comment>
<dbReference type="NCBIfam" id="TIGR00611">
    <property type="entry name" value="recf"/>
    <property type="match status" value="1"/>
</dbReference>
<keyword evidence="5 6" id="KW-0238">DNA-binding</keyword>
<dbReference type="Gene3D" id="3.40.50.300">
    <property type="entry name" value="P-loop containing nucleotide triphosphate hydrolases"/>
    <property type="match status" value="1"/>
</dbReference>
<evidence type="ECO:0000256" key="4">
    <source>
        <dbReference type="ARBA" id="ARBA00022840"/>
    </source>
</evidence>